<organism evidence="3 4">
    <name type="scientific">Cymbomonas tetramitiformis</name>
    <dbReference type="NCBI Taxonomy" id="36881"/>
    <lineage>
        <taxon>Eukaryota</taxon>
        <taxon>Viridiplantae</taxon>
        <taxon>Chlorophyta</taxon>
        <taxon>Pyramimonadophyceae</taxon>
        <taxon>Pyramimonadales</taxon>
        <taxon>Pyramimonadaceae</taxon>
        <taxon>Cymbomonas</taxon>
    </lineage>
</organism>
<name>A0AAE0F2L7_9CHLO</name>
<dbReference type="EMBL" id="LGRX02027587">
    <property type="protein sequence ID" value="KAK3249097.1"/>
    <property type="molecule type" value="Genomic_DNA"/>
</dbReference>
<keyword evidence="4" id="KW-1185">Reference proteome</keyword>
<protein>
    <submittedName>
        <fullName evidence="3">Uncharacterized protein</fullName>
    </submittedName>
</protein>
<evidence type="ECO:0000313" key="3">
    <source>
        <dbReference type="EMBL" id="KAK3249097.1"/>
    </source>
</evidence>
<comment type="caution">
    <text evidence="3">The sequence shown here is derived from an EMBL/GenBank/DDBJ whole genome shotgun (WGS) entry which is preliminary data.</text>
</comment>
<keyword evidence="1" id="KW-0175">Coiled coil</keyword>
<dbReference type="Proteomes" id="UP001190700">
    <property type="component" value="Unassembled WGS sequence"/>
</dbReference>
<sequence length="262" mass="29301">MWILGARNSVPCPAFEESKFEGQSIETVDLAGCVCFSDSRNGACTRHIMQLIDSNGIDEVARYFRTLSLSKENKATVRDAFHTLHTVNYTALKRRKASEMRLSIARDVHTALQASQTLDDETQKANQEYVNLMLGAQQLAQQKALSQQVALPMFQSPRMRTRPSLSPPPSVQRIAVSTSSAKDPNPQLIERLEELEKKLASLTTENAQLLTENTKLQTENNAHEHIRHKLIAKVAMDNQTTTTEVAAQLDLDDEEELLDPDS</sequence>
<feature type="region of interest" description="Disordered" evidence="2">
    <location>
        <begin position="159"/>
        <end position="183"/>
    </location>
</feature>
<evidence type="ECO:0000313" key="4">
    <source>
        <dbReference type="Proteomes" id="UP001190700"/>
    </source>
</evidence>
<feature type="coiled-coil region" evidence="1">
    <location>
        <begin position="185"/>
        <end position="219"/>
    </location>
</feature>
<dbReference type="AlphaFoldDB" id="A0AAE0F2L7"/>
<evidence type="ECO:0000256" key="1">
    <source>
        <dbReference type="SAM" id="Coils"/>
    </source>
</evidence>
<evidence type="ECO:0000256" key="2">
    <source>
        <dbReference type="SAM" id="MobiDB-lite"/>
    </source>
</evidence>
<proteinExistence type="predicted"/>
<dbReference type="CDD" id="cd14686">
    <property type="entry name" value="bZIP"/>
    <property type="match status" value="1"/>
</dbReference>
<accession>A0AAE0F2L7</accession>
<gene>
    <name evidence="3" type="ORF">CYMTET_41466</name>
</gene>
<reference evidence="3 4" key="1">
    <citation type="journal article" date="2015" name="Genome Biol. Evol.">
        <title>Comparative Genomics of a Bacterivorous Green Alga Reveals Evolutionary Causalities and Consequences of Phago-Mixotrophic Mode of Nutrition.</title>
        <authorList>
            <person name="Burns J.A."/>
            <person name="Paasch A."/>
            <person name="Narechania A."/>
            <person name="Kim E."/>
        </authorList>
    </citation>
    <scope>NUCLEOTIDE SEQUENCE [LARGE SCALE GENOMIC DNA]</scope>
    <source>
        <strain evidence="3 4">PLY_AMNH</strain>
    </source>
</reference>